<keyword evidence="4" id="KW-0808">Transferase</keyword>
<protein>
    <recommendedName>
        <fullName evidence="2">cGMP-dependent protein kinase</fullName>
        <ecNumber evidence="2">2.7.11.12</ecNumber>
    </recommendedName>
</protein>
<keyword evidence="7 11" id="KW-0067">ATP-binding</keyword>
<dbReference type="PROSITE" id="PS00888">
    <property type="entry name" value="CNMP_BINDING_1"/>
    <property type="match status" value="2"/>
</dbReference>
<dbReference type="SUPFAM" id="SSF51206">
    <property type="entry name" value="cAMP-binding domain-like"/>
    <property type="match status" value="3"/>
</dbReference>
<dbReference type="InterPro" id="IPR000595">
    <property type="entry name" value="cNMP-bd_dom"/>
</dbReference>
<dbReference type="Gene3D" id="1.10.510.10">
    <property type="entry name" value="Transferase(Phosphotransferase) domain 1"/>
    <property type="match status" value="1"/>
</dbReference>
<feature type="region of interest" description="Disordered" evidence="13">
    <location>
        <begin position="1"/>
        <end position="35"/>
    </location>
</feature>
<dbReference type="GO" id="GO:0004692">
    <property type="term" value="F:cGMP-dependent protein kinase activity"/>
    <property type="evidence" value="ECO:0007669"/>
    <property type="project" value="UniProtKB-EC"/>
</dbReference>
<feature type="domain" description="Cyclic nucleotide-binding" evidence="15">
    <location>
        <begin position="206"/>
        <end position="311"/>
    </location>
</feature>
<dbReference type="AlphaFoldDB" id="A0AAD2FP19"/>
<evidence type="ECO:0000256" key="12">
    <source>
        <dbReference type="PROSITE-ProRule" id="PRU10141"/>
    </source>
</evidence>
<dbReference type="PROSITE" id="PS50042">
    <property type="entry name" value="CNMP_BINDING_3"/>
    <property type="match status" value="3"/>
</dbReference>
<evidence type="ECO:0000256" key="1">
    <source>
        <dbReference type="ARBA" id="ARBA00006352"/>
    </source>
</evidence>
<evidence type="ECO:0000256" key="11">
    <source>
        <dbReference type="PIRSR" id="PIRSR000559-2"/>
    </source>
</evidence>
<organism evidence="17 18">
    <name type="scientific">Cylindrotheca closterium</name>
    <dbReference type="NCBI Taxonomy" id="2856"/>
    <lineage>
        <taxon>Eukaryota</taxon>
        <taxon>Sar</taxon>
        <taxon>Stramenopiles</taxon>
        <taxon>Ochrophyta</taxon>
        <taxon>Bacillariophyta</taxon>
        <taxon>Bacillariophyceae</taxon>
        <taxon>Bacillariophycidae</taxon>
        <taxon>Bacillariales</taxon>
        <taxon>Bacillariaceae</taxon>
        <taxon>Cylindrotheca</taxon>
    </lineage>
</organism>
<dbReference type="InterPro" id="IPR018488">
    <property type="entry name" value="cNMP-bd_CS"/>
</dbReference>
<comment type="similarity">
    <text evidence="1">Belongs to the protein kinase superfamily. AGC Ser/Thr protein kinase family. cGMP subfamily.</text>
</comment>
<dbReference type="PROSITE" id="PS00107">
    <property type="entry name" value="PROTEIN_KINASE_ATP"/>
    <property type="match status" value="1"/>
</dbReference>
<dbReference type="GO" id="GO:0005952">
    <property type="term" value="C:cAMP-dependent protein kinase complex"/>
    <property type="evidence" value="ECO:0007669"/>
    <property type="project" value="TreeGrafter"/>
</dbReference>
<evidence type="ECO:0000259" key="14">
    <source>
        <dbReference type="PROSITE" id="PS50011"/>
    </source>
</evidence>
<dbReference type="FunFam" id="1.10.510.10:FF:000210">
    <property type="entry name" value="Non-specific serine/threonine protein kinase"/>
    <property type="match status" value="1"/>
</dbReference>
<evidence type="ECO:0000256" key="7">
    <source>
        <dbReference type="ARBA" id="ARBA00022840"/>
    </source>
</evidence>
<evidence type="ECO:0000256" key="4">
    <source>
        <dbReference type="ARBA" id="ARBA00022679"/>
    </source>
</evidence>
<dbReference type="Gene3D" id="3.30.200.20">
    <property type="entry name" value="Phosphorylase Kinase, domain 1"/>
    <property type="match status" value="1"/>
</dbReference>
<dbReference type="GO" id="GO:0004691">
    <property type="term" value="F:cAMP-dependent protein kinase activity"/>
    <property type="evidence" value="ECO:0007669"/>
    <property type="project" value="TreeGrafter"/>
</dbReference>
<dbReference type="PANTHER" id="PTHR24353">
    <property type="entry name" value="CYCLIC NUCLEOTIDE-DEPENDENT PROTEIN KINASE"/>
    <property type="match status" value="1"/>
</dbReference>
<feature type="region of interest" description="Disordered" evidence="13">
    <location>
        <begin position="753"/>
        <end position="777"/>
    </location>
</feature>
<dbReference type="EMBL" id="CAKOGP040001742">
    <property type="protein sequence ID" value="CAJ1948127.1"/>
    <property type="molecule type" value="Genomic_DNA"/>
</dbReference>
<comment type="caution">
    <text evidence="17">The sequence shown here is derived from an EMBL/GenBank/DDBJ whole genome shotgun (WGS) entry which is preliminary data.</text>
</comment>
<comment type="catalytic activity">
    <reaction evidence="8">
        <text>L-threonyl-[protein] + ATP = O-phospho-L-threonyl-[protein] + ADP + H(+)</text>
        <dbReference type="Rhea" id="RHEA:46608"/>
        <dbReference type="Rhea" id="RHEA-COMP:11060"/>
        <dbReference type="Rhea" id="RHEA-COMP:11605"/>
        <dbReference type="ChEBI" id="CHEBI:15378"/>
        <dbReference type="ChEBI" id="CHEBI:30013"/>
        <dbReference type="ChEBI" id="CHEBI:30616"/>
        <dbReference type="ChEBI" id="CHEBI:61977"/>
        <dbReference type="ChEBI" id="CHEBI:456216"/>
        <dbReference type="EC" id="2.7.11.12"/>
    </reaction>
</comment>
<reference evidence="17" key="1">
    <citation type="submission" date="2023-08" db="EMBL/GenBank/DDBJ databases">
        <authorList>
            <person name="Audoor S."/>
            <person name="Bilcke G."/>
        </authorList>
    </citation>
    <scope>NUCLEOTIDE SEQUENCE</scope>
</reference>
<name>A0AAD2FP19_9STRA</name>
<dbReference type="SMART" id="SM00100">
    <property type="entry name" value="cNMP"/>
    <property type="match status" value="3"/>
</dbReference>
<evidence type="ECO:0000259" key="15">
    <source>
        <dbReference type="PROSITE" id="PS50042"/>
    </source>
</evidence>
<keyword evidence="18" id="KW-1185">Reference proteome</keyword>
<proteinExistence type="inferred from homology"/>
<dbReference type="PROSITE" id="PS00889">
    <property type="entry name" value="CNMP_BINDING_2"/>
    <property type="match status" value="1"/>
</dbReference>
<dbReference type="PIRSF" id="PIRSF000559">
    <property type="entry name" value="cGMP-dep_kinase"/>
    <property type="match status" value="1"/>
</dbReference>
<dbReference type="InterPro" id="IPR018490">
    <property type="entry name" value="cNMP-bd_dom_sf"/>
</dbReference>
<dbReference type="SMART" id="SM00133">
    <property type="entry name" value="S_TK_X"/>
    <property type="match status" value="1"/>
</dbReference>
<keyword evidence="3" id="KW-0723">Serine/threonine-protein kinase</keyword>
<keyword evidence="5 11" id="KW-0547">Nucleotide-binding</keyword>
<dbReference type="SMART" id="SM00220">
    <property type="entry name" value="S_TKc"/>
    <property type="match status" value="1"/>
</dbReference>
<dbReference type="Gene3D" id="2.60.120.10">
    <property type="entry name" value="Jelly Rolls"/>
    <property type="match status" value="3"/>
</dbReference>
<evidence type="ECO:0000256" key="6">
    <source>
        <dbReference type="ARBA" id="ARBA00022777"/>
    </source>
</evidence>
<feature type="domain" description="AGC-kinase C-terminal" evidence="16">
    <location>
        <begin position="721"/>
        <end position="777"/>
    </location>
</feature>
<dbReference type="CDD" id="cd00038">
    <property type="entry name" value="CAP_ED"/>
    <property type="match status" value="3"/>
</dbReference>
<feature type="binding site" evidence="11 12">
    <location>
        <position position="491"/>
    </location>
    <ligand>
        <name>ATP</name>
        <dbReference type="ChEBI" id="CHEBI:30616"/>
    </ligand>
</feature>
<keyword evidence="6" id="KW-0418">Kinase</keyword>
<dbReference type="PANTHER" id="PTHR24353:SF143">
    <property type="entry name" value="PROTEIN KINASE DOMAIN-CONTAINING PROTEIN"/>
    <property type="match status" value="1"/>
</dbReference>
<comment type="catalytic activity">
    <reaction evidence="9">
        <text>L-seryl-[protein] + ATP = O-phospho-L-seryl-[protein] + ADP + H(+)</text>
        <dbReference type="Rhea" id="RHEA:17989"/>
        <dbReference type="Rhea" id="RHEA-COMP:9863"/>
        <dbReference type="Rhea" id="RHEA-COMP:11604"/>
        <dbReference type="ChEBI" id="CHEBI:15378"/>
        <dbReference type="ChEBI" id="CHEBI:29999"/>
        <dbReference type="ChEBI" id="CHEBI:30616"/>
        <dbReference type="ChEBI" id="CHEBI:83421"/>
        <dbReference type="ChEBI" id="CHEBI:456216"/>
        <dbReference type="EC" id="2.7.11.12"/>
    </reaction>
</comment>
<dbReference type="Proteomes" id="UP001295423">
    <property type="component" value="Unassembled WGS sequence"/>
</dbReference>
<dbReference type="InterPro" id="IPR000961">
    <property type="entry name" value="AGC-kinase_C"/>
</dbReference>
<sequence>MGGCSSKPDAVESTQKQTKAKTPERGLPTADASQRIVNREEQIKLHAKNRKAVQGRFLDVDADFQPPDYPKTKEDIKFLDEALGENFIFAELSSKERAMLIKALQKQECSEGETIITQGDVGDFFYIVEEGSITFLADGKDVGSCGKGASFGELALLYDSPRAATCVAASFCKLWKVDQNTFRMLLARTNMAQENTVTETLAKIDLFKGLDKGVISKFASVLSTVTFSEGEAIVQKGDQGDIFYIINEGQVRVHDIGLGDASYADQVLKQGDWFGERALMTGEPRAANVTAMTETQAFAVDRKTFETTIGPLESVLGIEAKKRFIKSVPIFAESKLLQIEYDHLESLMVEKKYEKGSKLAEAGKPGHQYLWIVKEGKLMVTNSEGKIFFLGGGDYFGDKAVRQKDDKADFVSEDTCVCEEDTTCWILKRRDIEEVIGDLKRLGKPIPFVPATRDNSVNLEDIKKHRMLGMGAFGKVWLCSTKEGNIPYALKTINKRQLIEANQVKGVIREKQIMSCIDHHFILGLVGGFQDDKNLYLLLPLFQGGELFNVIHTDKRDGVSNEASLFYGACILEALGYLHARNIVYRDMKPENALIDDKGYCIMIDLGFAKIVTDKTYTLCGTPEYLAPEIIMSKGHNKAVDYWSFGVLVYEMLVGRSPFFTYGTDQVSLFKRIVMVKYSCPSSVNDAAKDLIKKLLTRRQASRLGNLSRGYLDVKEHEWFKSLDFEKLNNRELKSPWVPKVKNPLDSSYFSDFSREEKEKDTGRPLNSKEQKLFEDF</sequence>
<dbReference type="SUPFAM" id="SSF56112">
    <property type="entry name" value="Protein kinase-like (PK-like)"/>
    <property type="match status" value="1"/>
</dbReference>
<evidence type="ECO:0000259" key="16">
    <source>
        <dbReference type="PROSITE" id="PS51285"/>
    </source>
</evidence>
<dbReference type="InterPro" id="IPR011009">
    <property type="entry name" value="Kinase-like_dom_sf"/>
</dbReference>
<dbReference type="GO" id="GO:0005524">
    <property type="term" value="F:ATP binding"/>
    <property type="evidence" value="ECO:0007669"/>
    <property type="project" value="UniProtKB-UniRule"/>
</dbReference>
<evidence type="ECO:0000256" key="13">
    <source>
        <dbReference type="SAM" id="MobiDB-lite"/>
    </source>
</evidence>
<dbReference type="Pfam" id="PF00069">
    <property type="entry name" value="Pkinase"/>
    <property type="match status" value="1"/>
</dbReference>
<evidence type="ECO:0000256" key="8">
    <source>
        <dbReference type="ARBA" id="ARBA00047298"/>
    </source>
</evidence>
<gene>
    <name evidence="17" type="ORF">CYCCA115_LOCUS11470</name>
</gene>
<dbReference type="InterPro" id="IPR017441">
    <property type="entry name" value="Protein_kinase_ATP_BS"/>
</dbReference>
<feature type="domain" description="Protein kinase" evidence="14">
    <location>
        <begin position="462"/>
        <end position="720"/>
    </location>
</feature>
<accession>A0AAD2FP19</accession>
<feature type="binding site" evidence="11">
    <location>
        <begin position="468"/>
        <end position="476"/>
    </location>
    <ligand>
        <name>ATP</name>
        <dbReference type="ChEBI" id="CHEBI:30616"/>
    </ligand>
</feature>
<dbReference type="Pfam" id="PF00027">
    <property type="entry name" value="cNMP_binding"/>
    <property type="match status" value="3"/>
</dbReference>
<dbReference type="InterPro" id="IPR014710">
    <property type="entry name" value="RmlC-like_jellyroll"/>
</dbReference>
<dbReference type="PROSITE" id="PS51285">
    <property type="entry name" value="AGC_KINASE_CTER"/>
    <property type="match status" value="1"/>
</dbReference>
<dbReference type="EC" id="2.7.11.12" evidence="2"/>
<dbReference type="PRINTS" id="PR00103">
    <property type="entry name" value="CAMPKINASE"/>
</dbReference>
<feature type="domain" description="Cyclic nucleotide-binding" evidence="15">
    <location>
        <begin position="88"/>
        <end position="203"/>
    </location>
</feature>
<dbReference type="InterPro" id="IPR000719">
    <property type="entry name" value="Prot_kinase_dom"/>
</dbReference>
<evidence type="ECO:0000256" key="9">
    <source>
        <dbReference type="ARBA" id="ARBA00047462"/>
    </source>
</evidence>
<evidence type="ECO:0000313" key="18">
    <source>
        <dbReference type="Proteomes" id="UP001295423"/>
    </source>
</evidence>
<feature type="domain" description="Cyclic nucleotide-binding" evidence="15">
    <location>
        <begin position="332"/>
        <end position="437"/>
    </location>
</feature>
<evidence type="ECO:0000256" key="3">
    <source>
        <dbReference type="ARBA" id="ARBA00022527"/>
    </source>
</evidence>
<evidence type="ECO:0000313" key="17">
    <source>
        <dbReference type="EMBL" id="CAJ1948127.1"/>
    </source>
</evidence>
<dbReference type="PROSITE" id="PS50011">
    <property type="entry name" value="PROTEIN_KINASE_DOM"/>
    <property type="match status" value="1"/>
</dbReference>
<evidence type="ECO:0000256" key="2">
    <source>
        <dbReference type="ARBA" id="ARBA00012428"/>
    </source>
</evidence>
<dbReference type="InterPro" id="IPR002374">
    <property type="entry name" value="cGMP_dep_kinase"/>
</dbReference>
<feature type="active site" description="Proton acceptor" evidence="10">
    <location>
        <position position="587"/>
    </location>
</feature>
<evidence type="ECO:0000256" key="5">
    <source>
        <dbReference type="ARBA" id="ARBA00022741"/>
    </source>
</evidence>
<evidence type="ECO:0000256" key="10">
    <source>
        <dbReference type="PIRSR" id="PIRSR000559-1"/>
    </source>
</evidence>